<reference evidence="2" key="1">
    <citation type="submission" date="2021-03" db="EMBL/GenBank/DDBJ databases">
        <title>Draft genome sequence of rust myrtle Austropuccinia psidii MF-1, a brazilian biotype.</title>
        <authorList>
            <person name="Quecine M.C."/>
            <person name="Pachon D.M.R."/>
            <person name="Bonatelli M.L."/>
            <person name="Correr F.H."/>
            <person name="Franceschini L.M."/>
            <person name="Leite T.F."/>
            <person name="Margarido G.R.A."/>
            <person name="Almeida C.A."/>
            <person name="Ferrarezi J.A."/>
            <person name="Labate C.A."/>
        </authorList>
    </citation>
    <scope>NUCLEOTIDE SEQUENCE</scope>
    <source>
        <strain evidence="2">MF-1</strain>
    </source>
</reference>
<dbReference type="EMBL" id="AVOT02148123">
    <property type="protein sequence ID" value="MBW0592401.1"/>
    <property type="molecule type" value="Genomic_DNA"/>
</dbReference>
<sequence length="179" mass="19281">MVTSLLDRSEVIIRPIKDGDGETTFELGLIVTNGIQTPKTKPPKLQARVAPDGLRNYSAVSSQKPSRTKEPPIPGPSPSSKPPEDVPTHEPKPEVAHMQSTEEPYACPATPRSIIIIDDTPVRSPHPSTPTPVPSPENPNSSSPPLPLPPRTQPPPPRCQAPLIPTMMLARNSPTCDRP</sequence>
<feature type="compositionally biased region" description="Pro residues" evidence="1">
    <location>
        <begin position="127"/>
        <end position="159"/>
    </location>
</feature>
<feature type="compositionally biased region" description="Pro residues" evidence="1">
    <location>
        <begin position="71"/>
        <end position="81"/>
    </location>
</feature>
<name>A0A9Q3QAX0_9BASI</name>
<evidence type="ECO:0000256" key="1">
    <source>
        <dbReference type="SAM" id="MobiDB-lite"/>
    </source>
</evidence>
<feature type="compositionally biased region" description="Basic and acidic residues" evidence="1">
    <location>
        <begin position="82"/>
        <end position="95"/>
    </location>
</feature>
<protein>
    <submittedName>
        <fullName evidence="2">Uncharacterized protein</fullName>
    </submittedName>
</protein>
<accession>A0A9Q3QAX0</accession>
<comment type="caution">
    <text evidence="2">The sequence shown here is derived from an EMBL/GenBank/DDBJ whole genome shotgun (WGS) entry which is preliminary data.</text>
</comment>
<organism evidence="2 3">
    <name type="scientific">Austropuccinia psidii MF-1</name>
    <dbReference type="NCBI Taxonomy" id="1389203"/>
    <lineage>
        <taxon>Eukaryota</taxon>
        <taxon>Fungi</taxon>
        <taxon>Dikarya</taxon>
        <taxon>Basidiomycota</taxon>
        <taxon>Pucciniomycotina</taxon>
        <taxon>Pucciniomycetes</taxon>
        <taxon>Pucciniales</taxon>
        <taxon>Sphaerophragmiaceae</taxon>
        <taxon>Austropuccinia</taxon>
    </lineage>
</organism>
<evidence type="ECO:0000313" key="2">
    <source>
        <dbReference type="EMBL" id="MBW0592401.1"/>
    </source>
</evidence>
<evidence type="ECO:0000313" key="3">
    <source>
        <dbReference type="Proteomes" id="UP000765509"/>
    </source>
</evidence>
<feature type="region of interest" description="Disordered" evidence="1">
    <location>
        <begin position="36"/>
        <end position="179"/>
    </location>
</feature>
<keyword evidence="3" id="KW-1185">Reference proteome</keyword>
<dbReference type="AlphaFoldDB" id="A0A9Q3QAX0"/>
<dbReference type="Proteomes" id="UP000765509">
    <property type="component" value="Unassembled WGS sequence"/>
</dbReference>
<gene>
    <name evidence="2" type="ORF">O181_132116</name>
</gene>
<proteinExistence type="predicted"/>